<accession>A0A1H2XLK1</accession>
<dbReference type="RefSeq" id="WP_004515597.1">
    <property type="nucleotide sequence ID" value="NZ_FNOF01000010.1"/>
</dbReference>
<dbReference type="EMBL" id="FNOF01000010">
    <property type="protein sequence ID" value="SDW93707.1"/>
    <property type="molecule type" value="Genomic_DNA"/>
</dbReference>
<feature type="region of interest" description="Disordered" evidence="1">
    <location>
        <begin position="1"/>
        <end position="56"/>
    </location>
</feature>
<evidence type="ECO:0000256" key="1">
    <source>
        <dbReference type="SAM" id="MobiDB-lite"/>
    </source>
</evidence>
<organism evidence="2 3">
    <name type="scientific">Haloarcula vallismortis</name>
    <name type="common">Halobacterium vallismortis</name>
    <dbReference type="NCBI Taxonomy" id="28442"/>
    <lineage>
        <taxon>Archaea</taxon>
        <taxon>Methanobacteriati</taxon>
        <taxon>Methanobacteriota</taxon>
        <taxon>Stenosarchaea group</taxon>
        <taxon>Halobacteria</taxon>
        <taxon>Halobacteriales</taxon>
        <taxon>Haloarculaceae</taxon>
        <taxon>Haloarcula</taxon>
    </lineage>
</organism>
<evidence type="ECO:0000313" key="2">
    <source>
        <dbReference type="EMBL" id="SDW93707.1"/>
    </source>
</evidence>
<dbReference type="Proteomes" id="UP000182573">
    <property type="component" value="Unassembled WGS sequence"/>
</dbReference>
<name>A0A1H2XLK1_HALVA</name>
<protein>
    <submittedName>
        <fullName evidence="2">Uncharacterized protein</fullName>
    </submittedName>
</protein>
<reference evidence="2 3" key="1">
    <citation type="submission" date="2016-10" db="EMBL/GenBank/DDBJ databases">
        <authorList>
            <person name="de Groot N.N."/>
        </authorList>
    </citation>
    <scope>NUCLEOTIDE SEQUENCE [LARGE SCALE GENOMIC DNA]</scope>
    <source>
        <strain evidence="2 3">DSM 3756</strain>
    </source>
</reference>
<proteinExistence type="predicted"/>
<feature type="compositionally biased region" description="Polar residues" evidence="1">
    <location>
        <begin position="1"/>
        <end position="19"/>
    </location>
</feature>
<sequence length="56" mass="6380">MTTRITTPRNDDSYPTTTLPFDDADDQSRSRRAPKMFSPTNHATMGQFDTEATDLR</sequence>
<evidence type="ECO:0000313" key="3">
    <source>
        <dbReference type="Proteomes" id="UP000182573"/>
    </source>
</evidence>
<dbReference type="AlphaFoldDB" id="A0A1H2XLK1"/>
<gene>
    <name evidence="2" type="ORF">SAMN05443574_11014</name>
</gene>
<dbReference type="STRING" id="28442.SAMN05443574_11014"/>